<reference evidence="3" key="1">
    <citation type="journal article" name="Emerg. Infect. Dis.">
        <title>Two cases of a newly characterized neisseria species.</title>
        <authorList>
            <person name="Mustapha M."/>
            <person name="Lemos A.P.S."/>
            <person name="Harrison L.H."/>
            <person name="Vantyne D."/>
            <person name="Sacchi C.T."/>
        </authorList>
    </citation>
    <scope>NUCLEOTIDE SEQUENCE</scope>
    <source>
        <strain evidence="3">N.95.16</strain>
    </source>
</reference>
<dbReference type="Gene3D" id="2.40.30.10">
    <property type="entry name" value="Translation factors"/>
    <property type="match status" value="1"/>
</dbReference>
<evidence type="ECO:0000313" key="3">
    <source>
        <dbReference type="EMBL" id="MRN37701.1"/>
    </source>
</evidence>
<protein>
    <submittedName>
        <fullName evidence="3">Siderophore-interacting protein</fullName>
    </submittedName>
</protein>
<sequence>MNPNRPRLVQVASWQDVSPHLRRIVFHSEELADYPYAFNGAPMKVFLPADGQTVPNFPEMTPTGPKWAEGVQRPFVRTYTVRDFDRQANTLTIDFVLHGDNGPASAFAERVQTGQTIGVSASRGRDEMLKPAAEYLMVGDLTSLPAIESMLLDMDAGARGNVFMLLPENETLPSTFRHPQGVNVHTVYAEPEQYSNIIEQVRQVRPTSDDCYVWIAGEAAMVGVLRDLIRKGWQLSIKQCYAVPYWRSGETEEKYHQKRHDFMDSDAE</sequence>
<dbReference type="GO" id="GO:0016491">
    <property type="term" value="F:oxidoreductase activity"/>
    <property type="evidence" value="ECO:0007669"/>
    <property type="project" value="InterPro"/>
</dbReference>
<dbReference type="InterPro" id="IPR013113">
    <property type="entry name" value="SIP_FAD-bd"/>
</dbReference>
<dbReference type="AlphaFoldDB" id="A0A7X2GXC1"/>
<dbReference type="EMBL" id="WJXO01000001">
    <property type="protein sequence ID" value="MRN37701.1"/>
    <property type="molecule type" value="Genomic_DNA"/>
</dbReference>
<accession>A0A7X2GXC1</accession>
<proteinExistence type="inferred from homology"/>
<dbReference type="InterPro" id="IPR007037">
    <property type="entry name" value="SIP_rossman_dom"/>
</dbReference>
<evidence type="ECO:0000313" key="4">
    <source>
        <dbReference type="Proteomes" id="UP000486297"/>
    </source>
</evidence>
<dbReference type="InterPro" id="IPR017927">
    <property type="entry name" value="FAD-bd_FR_type"/>
</dbReference>
<dbReference type="SUPFAM" id="SSF63380">
    <property type="entry name" value="Riboflavin synthase domain-like"/>
    <property type="match status" value="1"/>
</dbReference>
<dbReference type="InterPro" id="IPR039261">
    <property type="entry name" value="FNR_nucleotide-bd"/>
</dbReference>
<dbReference type="Gene3D" id="3.40.50.80">
    <property type="entry name" value="Nucleotide-binding domain of ferredoxin-NADP reductase (FNR) module"/>
    <property type="match status" value="1"/>
</dbReference>
<evidence type="ECO:0000256" key="1">
    <source>
        <dbReference type="ARBA" id="ARBA00035644"/>
    </source>
</evidence>
<keyword evidence="4" id="KW-1185">Reference proteome</keyword>
<dbReference type="CDD" id="cd06193">
    <property type="entry name" value="siderophore_interacting"/>
    <property type="match status" value="1"/>
</dbReference>
<evidence type="ECO:0000259" key="2">
    <source>
        <dbReference type="PROSITE" id="PS51384"/>
    </source>
</evidence>
<dbReference type="PANTHER" id="PTHR30157:SF0">
    <property type="entry name" value="NADPH-DEPENDENT FERRIC-CHELATE REDUCTASE"/>
    <property type="match status" value="1"/>
</dbReference>
<organism evidence="3 4">
    <name type="scientific">Neisseria brasiliensis</name>
    <dbReference type="NCBI Taxonomy" id="2666100"/>
    <lineage>
        <taxon>Bacteria</taxon>
        <taxon>Pseudomonadati</taxon>
        <taxon>Pseudomonadota</taxon>
        <taxon>Betaproteobacteria</taxon>
        <taxon>Neisseriales</taxon>
        <taxon>Neisseriaceae</taxon>
        <taxon>Neisseria</taxon>
    </lineage>
</organism>
<gene>
    <name evidence="3" type="ORF">GJU80_04135</name>
</gene>
<dbReference type="PANTHER" id="PTHR30157">
    <property type="entry name" value="FERRIC REDUCTASE, NADPH-DEPENDENT"/>
    <property type="match status" value="1"/>
</dbReference>
<dbReference type="Pfam" id="PF08021">
    <property type="entry name" value="FAD_binding_9"/>
    <property type="match status" value="1"/>
</dbReference>
<comment type="similarity">
    <text evidence="1">Belongs to the SIP oxidoreductase family.</text>
</comment>
<dbReference type="Pfam" id="PF04954">
    <property type="entry name" value="SIP"/>
    <property type="match status" value="1"/>
</dbReference>
<comment type="caution">
    <text evidence="3">The sequence shown here is derived from an EMBL/GenBank/DDBJ whole genome shotgun (WGS) entry which is preliminary data.</text>
</comment>
<feature type="domain" description="FAD-binding FR-type" evidence="2">
    <location>
        <begin position="4"/>
        <end position="129"/>
    </location>
</feature>
<dbReference type="RefSeq" id="WP_095501908.1">
    <property type="nucleotide sequence ID" value="NZ_WJXO01000001.1"/>
</dbReference>
<dbReference type="Proteomes" id="UP000486297">
    <property type="component" value="Unassembled WGS sequence"/>
</dbReference>
<name>A0A7X2GXC1_9NEIS</name>
<dbReference type="InterPro" id="IPR017938">
    <property type="entry name" value="Riboflavin_synthase-like_b-brl"/>
</dbReference>
<dbReference type="PROSITE" id="PS51384">
    <property type="entry name" value="FAD_FR"/>
    <property type="match status" value="1"/>
</dbReference>
<dbReference type="InterPro" id="IPR039374">
    <property type="entry name" value="SIP_fam"/>
</dbReference>